<gene>
    <name evidence="2" type="ORF">BDD43_2215</name>
</gene>
<dbReference type="AlphaFoldDB" id="A0A495J128"/>
<evidence type="ECO:0000313" key="2">
    <source>
        <dbReference type="EMBL" id="RKR82048.1"/>
    </source>
</evidence>
<keyword evidence="1" id="KW-1133">Transmembrane helix</keyword>
<feature type="transmembrane region" description="Helical" evidence="1">
    <location>
        <begin position="60"/>
        <end position="80"/>
    </location>
</feature>
<organism evidence="2 3">
    <name type="scientific">Mucilaginibacter gracilis</name>
    <dbReference type="NCBI Taxonomy" id="423350"/>
    <lineage>
        <taxon>Bacteria</taxon>
        <taxon>Pseudomonadati</taxon>
        <taxon>Bacteroidota</taxon>
        <taxon>Sphingobacteriia</taxon>
        <taxon>Sphingobacteriales</taxon>
        <taxon>Sphingobacteriaceae</taxon>
        <taxon>Mucilaginibacter</taxon>
    </lineage>
</organism>
<dbReference type="Proteomes" id="UP000268007">
    <property type="component" value="Unassembled WGS sequence"/>
</dbReference>
<dbReference type="EMBL" id="RBKU01000001">
    <property type="protein sequence ID" value="RKR82048.1"/>
    <property type="molecule type" value="Genomic_DNA"/>
</dbReference>
<name>A0A495J128_9SPHI</name>
<evidence type="ECO:0000256" key="1">
    <source>
        <dbReference type="SAM" id="Phobius"/>
    </source>
</evidence>
<keyword evidence="3" id="KW-1185">Reference proteome</keyword>
<sequence>MPSTISEYGGMSAKFASKLISEFSTNKHIAGVELNNSLPSFVKNMVKSCGSFTCPVKVNVSLLMTVLSITLVIMLPFTFFTSVKLNII</sequence>
<keyword evidence="1" id="KW-0472">Membrane</keyword>
<keyword evidence="1" id="KW-0812">Transmembrane</keyword>
<evidence type="ECO:0000313" key="3">
    <source>
        <dbReference type="Proteomes" id="UP000268007"/>
    </source>
</evidence>
<accession>A0A495J128</accession>
<reference evidence="2 3" key="1">
    <citation type="submission" date="2018-10" db="EMBL/GenBank/DDBJ databases">
        <title>Genomic Encyclopedia of Archaeal and Bacterial Type Strains, Phase II (KMG-II): from individual species to whole genera.</title>
        <authorList>
            <person name="Goeker M."/>
        </authorList>
    </citation>
    <scope>NUCLEOTIDE SEQUENCE [LARGE SCALE GENOMIC DNA]</scope>
    <source>
        <strain evidence="2 3">DSM 18602</strain>
    </source>
</reference>
<protein>
    <submittedName>
        <fullName evidence="2">Uncharacterized protein</fullName>
    </submittedName>
</protein>
<comment type="caution">
    <text evidence="2">The sequence shown here is derived from an EMBL/GenBank/DDBJ whole genome shotgun (WGS) entry which is preliminary data.</text>
</comment>
<proteinExistence type="predicted"/>